<gene>
    <name evidence="1" type="ORF">HPP92_014596</name>
</gene>
<accession>A0A835QN01</accession>
<dbReference type="Proteomes" id="UP000636800">
    <property type="component" value="Chromosome 7"/>
</dbReference>
<proteinExistence type="predicted"/>
<keyword evidence="2" id="KW-1185">Reference proteome</keyword>
<name>A0A835QN01_VANPL</name>
<evidence type="ECO:0000313" key="1">
    <source>
        <dbReference type="EMBL" id="KAG0472739.1"/>
    </source>
</evidence>
<dbReference type="OrthoDB" id="5988181at2759"/>
<protein>
    <submittedName>
        <fullName evidence="1">Uncharacterized protein</fullName>
    </submittedName>
</protein>
<dbReference type="EMBL" id="JADCNL010000007">
    <property type="protein sequence ID" value="KAG0472739.1"/>
    <property type="molecule type" value="Genomic_DNA"/>
</dbReference>
<organism evidence="1 2">
    <name type="scientific">Vanilla planifolia</name>
    <name type="common">Vanilla</name>
    <dbReference type="NCBI Taxonomy" id="51239"/>
    <lineage>
        <taxon>Eukaryota</taxon>
        <taxon>Viridiplantae</taxon>
        <taxon>Streptophyta</taxon>
        <taxon>Embryophyta</taxon>
        <taxon>Tracheophyta</taxon>
        <taxon>Spermatophyta</taxon>
        <taxon>Magnoliopsida</taxon>
        <taxon>Liliopsida</taxon>
        <taxon>Asparagales</taxon>
        <taxon>Orchidaceae</taxon>
        <taxon>Vanilloideae</taxon>
        <taxon>Vanilleae</taxon>
        <taxon>Vanilla</taxon>
    </lineage>
</organism>
<sequence>MGSYAAVSKLQMLQRNSNTRDQLLTSRRSRSNILYVDHMLWPACEGPDVEDNHKSLGQCRSQNSTRFSFSLSCMKSALGDEGKASIGSLQLCQIEEIVQKSTYQSSEMCRNELPRP</sequence>
<dbReference type="AlphaFoldDB" id="A0A835QN01"/>
<comment type="caution">
    <text evidence="1">The sequence shown here is derived from an EMBL/GenBank/DDBJ whole genome shotgun (WGS) entry which is preliminary data.</text>
</comment>
<evidence type="ECO:0000313" key="2">
    <source>
        <dbReference type="Proteomes" id="UP000636800"/>
    </source>
</evidence>
<reference evidence="1 2" key="1">
    <citation type="journal article" date="2020" name="Nat. Food">
        <title>A phased Vanilla planifolia genome enables genetic improvement of flavour and production.</title>
        <authorList>
            <person name="Hasing T."/>
            <person name="Tang H."/>
            <person name="Brym M."/>
            <person name="Khazi F."/>
            <person name="Huang T."/>
            <person name="Chambers A.H."/>
        </authorList>
    </citation>
    <scope>NUCLEOTIDE SEQUENCE [LARGE SCALE GENOMIC DNA]</scope>
    <source>
        <tissue evidence="1">Leaf</tissue>
    </source>
</reference>